<dbReference type="AlphaFoldDB" id="A0A392VVX7"/>
<organism evidence="1 2">
    <name type="scientific">Trifolium medium</name>
    <dbReference type="NCBI Taxonomy" id="97028"/>
    <lineage>
        <taxon>Eukaryota</taxon>
        <taxon>Viridiplantae</taxon>
        <taxon>Streptophyta</taxon>
        <taxon>Embryophyta</taxon>
        <taxon>Tracheophyta</taxon>
        <taxon>Spermatophyta</taxon>
        <taxon>Magnoliopsida</taxon>
        <taxon>eudicotyledons</taxon>
        <taxon>Gunneridae</taxon>
        <taxon>Pentapetalae</taxon>
        <taxon>rosids</taxon>
        <taxon>fabids</taxon>
        <taxon>Fabales</taxon>
        <taxon>Fabaceae</taxon>
        <taxon>Papilionoideae</taxon>
        <taxon>50 kb inversion clade</taxon>
        <taxon>NPAAA clade</taxon>
        <taxon>Hologalegina</taxon>
        <taxon>IRL clade</taxon>
        <taxon>Trifolieae</taxon>
        <taxon>Trifolium</taxon>
    </lineage>
</organism>
<dbReference type="Proteomes" id="UP000265520">
    <property type="component" value="Unassembled WGS sequence"/>
</dbReference>
<dbReference type="EMBL" id="LXQA011249115">
    <property type="protein sequence ID" value="MCI90600.1"/>
    <property type="molecule type" value="Genomic_DNA"/>
</dbReference>
<comment type="caution">
    <text evidence="1">The sequence shown here is derived from an EMBL/GenBank/DDBJ whole genome shotgun (WGS) entry which is preliminary data.</text>
</comment>
<evidence type="ECO:0000313" key="1">
    <source>
        <dbReference type="EMBL" id="MCI90600.1"/>
    </source>
</evidence>
<sequence length="55" mass="6363">MTLENNQMKVYNVENKLVMCAPLSQSRAFQVKFQSSNSHCLASEVIHEAAWLWHL</sequence>
<feature type="non-terminal residue" evidence="1">
    <location>
        <position position="55"/>
    </location>
</feature>
<proteinExistence type="predicted"/>
<evidence type="ECO:0000313" key="2">
    <source>
        <dbReference type="Proteomes" id="UP000265520"/>
    </source>
</evidence>
<reference evidence="1 2" key="1">
    <citation type="journal article" date="2018" name="Front. Plant Sci.">
        <title>Red Clover (Trifolium pratense) and Zigzag Clover (T. medium) - A Picture of Genomic Similarities and Differences.</title>
        <authorList>
            <person name="Dluhosova J."/>
            <person name="Istvanek J."/>
            <person name="Nedelnik J."/>
            <person name="Repkova J."/>
        </authorList>
    </citation>
    <scope>NUCLEOTIDE SEQUENCE [LARGE SCALE GENOMIC DNA]</scope>
    <source>
        <strain evidence="2">cv. 10/8</strain>
        <tissue evidence="1">Leaf</tissue>
    </source>
</reference>
<accession>A0A392VVX7</accession>
<name>A0A392VVX7_9FABA</name>
<keyword evidence="2" id="KW-1185">Reference proteome</keyword>
<protein>
    <submittedName>
        <fullName evidence="1">Uncharacterized protein</fullName>
    </submittedName>
</protein>